<dbReference type="RefSeq" id="WP_220655798.1">
    <property type="nucleotide sequence ID" value="NZ_CBCSFC010000006.1"/>
</dbReference>
<evidence type="ECO:0000256" key="8">
    <source>
        <dbReference type="ARBA" id="ARBA00022960"/>
    </source>
</evidence>
<keyword evidence="4" id="KW-0132">Cell division</keyword>
<keyword evidence="13" id="KW-0961">Cell wall biogenesis/degradation</keyword>
<evidence type="ECO:0000256" key="5">
    <source>
        <dbReference type="ARBA" id="ARBA00022676"/>
    </source>
</evidence>
<dbReference type="EMBL" id="JAUTIX010000006">
    <property type="protein sequence ID" value="MDP0399477.1"/>
    <property type="molecule type" value="Genomic_DNA"/>
</dbReference>
<dbReference type="GO" id="GO:0005886">
    <property type="term" value="C:plasma membrane"/>
    <property type="evidence" value="ECO:0007669"/>
    <property type="project" value="UniProtKB-SubCell"/>
</dbReference>
<protein>
    <recommendedName>
        <fullName evidence="17">Probable peptidoglycan glycosyltransferase FtsW</fullName>
        <ecNumber evidence="19">2.4.99.28</ecNumber>
    </recommendedName>
    <alternativeName>
        <fullName evidence="18">Cell division protein FtsW</fullName>
    </alternativeName>
    <alternativeName>
        <fullName evidence="15">Cell wall polymerase</fullName>
    </alternativeName>
    <alternativeName>
        <fullName evidence="14">Peptidoglycan polymerase</fullName>
    </alternativeName>
</protein>
<dbReference type="PROSITE" id="PS00428">
    <property type="entry name" value="FTSW_RODA_SPOVE"/>
    <property type="match status" value="1"/>
</dbReference>
<proteinExistence type="inferred from homology"/>
<gene>
    <name evidence="24" type="primary">ftsW</name>
    <name evidence="24" type="ORF">Q7X28_16245</name>
</gene>
<evidence type="ECO:0000256" key="7">
    <source>
        <dbReference type="ARBA" id="ARBA00022692"/>
    </source>
</evidence>
<evidence type="ECO:0000256" key="15">
    <source>
        <dbReference type="ARBA" id="ARBA00033270"/>
    </source>
</evidence>
<reference evidence="24" key="1">
    <citation type="submission" date="2023-08" db="EMBL/GenBank/DDBJ databases">
        <title>The draft genome of Tsukamurella strandjordii strain 050030.</title>
        <authorList>
            <person name="Zhao F."/>
            <person name="Feng Y."/>
            <person name="Zong Z."/>
        </authorList>
    </citation>
    <scope>NUCLEOTIDE SEQUENCE</scope>
    <source>
        <strain evidence="24">050030</strain>
    </source>
</reference>
<feature type="region of interest" description="Disordered" evidence="22">
    <location>
        <begin position="1"/>
        <end position="44"/>
    </location>
</feature>
<feature type="region of interest" description="Disordered" evidence="22">
    <location>
        <begin position="450"/>
        <end position="542"/>
    </location>
</feature>
<evidence type="ECO:0000256" key="16">
    <source>
        <dbReference type="ARBA" id="ARBA00038053"/>
    </source>
</evidence>
<dbReference type="InterPro" id="IPR018365">
    <property type="entry name" value="Cell_cycle_FtsW-rel_CS"/>
</dbReference>
<evidence type="ECO:0000256" key="13">
    <source>
        <dbReference type="ARBA" id="ARBA00023316"/>
    </source>
</evidence>
<dbReference type="GO" id="GO:0032153">
    <property type="term" value="C:cell division site"/>
    <property type="evidence" value="ECO:0007669"/>
    <property type="project" value="TreeGrafter"/>
</dbReference>
<evidence type="ECO:0000256" key="22">
    <source>
        <dbReference type="SAM" id="MobiDB-lite"/>
    </source>
</evidence>
<dbReference type="AlphaFoldDB" id="A0AA90NFI0"/>
<dbReference type="GO" id="GO:0009252">
    <property type="term" value="P:peptidoglycan biosynthetic process"/>
    <property type="evidence" value="ECO:0007669"/>
    <property type="project" value="UniProtKB-KW"/>
</dbReference>
<comment type="pathway">
    <text evidence="2">Cell wall biogenesis; peptidoglycan biosynthesis.</text>
</comment>
<dbReference type="GO" id="GO:0071555">
    <property type="term" value="P:cell wall organization"/>
    <property type="evidence" value="ECO:0007669"/>
    <property type="project" value="UniProtKB-KW"/>
</dbReference>
<feature type="transmembrane region" description="Helical" evidence="23">
    <location>
        <begin position="369"/>
        <end position="393"/>
    </location>
</feature>
<dbReference type="GO" id="GO:0051301">
    <property type="term" value="P:cell division"/>
    <property type="evidence" value="ECO:0007669"/>
    <property type="project" value="UniProtKB-KW"/>
</dbReference>
<evidence type="ECO:0000256" key="1">
    <source>
        <dbReference type="ARBA" id="ARBA00004651"/>
    </source>
</evidence>
<keyword evidence="25" id="KW-1185">Reference proteome</keyword>
<evidence type="ECO:0000256" key="10">
    <source>
        <dbReference type="ARBA" id="ARBA00022989"/>
    </source>
</evidence>
<keyword evidence="7 23" id="KW-0812">Transmembrane</keyword>
<dbReference type="GO" id="GO:0008360">
    <property type="term" value="P:regulation of cell shape"/>
    <property type="evidence" value="ECO:0007669"/>
    <property type="project" value="UniProtKB-KW"/>
</dbReference>
<evidence type="ECO:0000256" key="2">
    <source>
        <dbReference type="ARBA" id="ARBA00004752"/>
    </source>
</evidence>
<keyword evidence="3" id="KW-1003">Cell membrane</keyword>
<dbReference type="InterPro" id="IPR013437">
    <property type="entry name" value="FtsW"/>
</dbReference>
<dbReference type="NCBIfam" id="TIGR02614">
    <property type="entry name" value="ftsW"/>
    <property type="match status" value="1"/>
</dbReference>
<evidence type="ECO:0000256" key="4">
    <source>
        <dbReference type="ARBA" id="ARBA00022618"/>
    </source>
</evidence>
<dbReference type="GO" id="GO:0008955">
    <property type="term" value="F:peptidoglycan glycosyltransferase activity"/>
    <property type="evidence" value="ECO:0007669"/>
    <property type="project" value="UniProtKB-EC"/>
</dbReference>
<keyword evidence="8" id="KW-0133">Cell shape</keyword>
<sequence length="542" mass="57408">MSRARDTEALPEDLEPGAVNAPESTEFEVQPGQTVPDLDDAAPRRGGADIARTGASMLRDTAVNMATALRRPLASYHLVLGLTAVLTVLGLVMVLSASSVEDISATGSPYSKFTSQLIYVALGVVAFFGALYLRPTLLRRVALGGVLVSIVLLIAVLVPGIGTKVGGARRWIDVGGFTLQPSEIAKVALIVWGAHLLADRSRTGGLKELLLPLGPVAVLMAALVVAEPNQSTAMIIAVTAGMLLFYAGLSSRLFLSIGIAGICAAVFLALMEGYRSARLSAWLGRTNDTLGVSYQSNQARYSLADGGFFGVGLGNSTAKWSYLPNAHNDFIFAIIGEELGYLGAGVVILMFGLLTWVGLRIACRVADPFLQLMSATITTLIALQAIINMGYVVGLLPVTGIQLPLLSAGGNSVILVLFMLGLLAGAARHEPEAIAALAGGGAGRAGRLFRLPKPHPYVPPRPTRAAAPRAGERRAPARPVAPSPYDRLPYGDARLARPRRDVPPARPQRRSGEPWRGERARVQDRPASGSRRRGEEKGRRAW</sequence>
<feature type="transmembrane region" description="Helical" evidence="23">
    <location>
        <begin position="232"/>
        <end position="249"/>
    </location>
</feature>
<comment type="similarity">
    <text evidence="16">Belongs to the SEDS family. FtsW subfamily.</text>
</comment>
<evidence type="ECO:0000313" key="24">
    <source>
        <dbReference type="EMBL" id="MDP0399477.1"/>
    </source>
</evidence>
<keyword evidence="6" id="KW-0808">Transferase</keyword>
<feature type="transmembrane region" description="Helical" evidence="23">
    <location>
        <begin position="117"/>
        <end position="134"/>
    </location>
</feature>
<dbReference type="EC" id="2.4.99.28" evidence="19"/>
<evidence type="ECO:0000256" key="19">
    <source>
        <dbReference type="ARBA" id="ARBA00044770"/>
    </source>
</evidence>
<keyword evidence="12" id="KW-0131">Cell cycle</keyword>
<feature type="transmembrane region" description="Helical" evidence="23">
    <location>
        <begin position="78"/>
        <end position="97"/>
    </location>
</feature>
<dbReference type="PANTHER" id="PTHR30474:SF2">
    <property type="entry name" value="PEPTIDOGLYCAN GLYCOSYLTRANSFERASE FTSW-RELATED"/>
    <property type="match status" value="1"/>
</dbReference>
<evidence type="ECO:0000256" key="3">
    <source>
        <dbReference type="ARBA" id="ARBA00022475"/>
    </source>
</evidence>
<evidence type="ECO:0000256" key="18">
    <source>
        <dbReference type="ARBA" id="ARBA00041418"/>
    </source>
</evidence>
<evidence type="ECO:0000256" key="14">
    <source>
        <dbReference type="ARBA" id="ARBA00032370"/>
    </source>
</evidence>
<dbReference type="Proteomes" id="UP001178281">
    <property type="component" value="Unassembled WGS sequence"/>
</dbReference>
<evidence type="ECO:0000313" key="25">
    <source>
        <dbReference type="Proteomes" id="UP001178281"/>
    </source>
</evidence>
<dbReference type="GO" id="GO:0015648">
    <property type="term" value="F:lipid-linked peptidoglycan transporter activity"/>
    <property type="evidence" value="ECO:0007669"/>
    <property type="project" value="TreeGrafter"/>
</dbReference>
<dbReference type="PANTHER" id="PTHR30474">
    <property type="entry name" value="CELL CYCLE PROTEIN"/>
    <property type="match status" value="1"/>
</dbReference>
<feature type="transmembrane region" description="Helical" evidence="23">
    <location>
        <begin position="141"/>
        <end position="162"/>
    </location>
</feature>
<feature type="compositionally biased region" description="Basic and acidic residues" evidence="22">
    <location>
        <begin position="494"/>
        <end position="503"/>
    </location>
</feature>
<keyword evidence="10 23" id="KW-1133">Transmembrane helix</keyword>
<evidence type="ECO:0000256" key="9">
    <source>
        <dbReference type="ARBA" id="ARBA00022984"/>
    </source>
</evidence>
<evidence type="ECO:0000256" key="23">
    <source>
        <dbReference type="SAM" id="Phobius"/>
    </source>
</evidence>
<keyword evidence="11 23" id="KW-0472">Membrane</keyword>
<comment type="catalytic activity">
    <reaction evidence="20">
        <text>[GlcNAc-(1-&gt;4)-Mur2Ac(oyl-L-Ala-gamma-D-Glu-L-Lys-D-Ala-D-Ala)](n)-di-trans,octa-cis-undecaprenyl diphosphate + beta-D-GlcNAc-(1-&gt;4)-Mur2Ac(oyl-L-Ala-gamma-D-Glu-L-Lys-D-Ala-D-Ala)-di-trans,octa-cis-undecaprenyl diphosphate = [GlcNAc-(1-&gt;4)-Mur2Ac(oyl-L-Ala-gamma-D-Glu-L-Lys-D-Ala-D-Ala)](n+1)-di-trans,octa-cis-undecaprenyl diphosphate + di-trans,octa-cis-undecaprenyl diphosphate + H(+)</text>
        <dbReference type="Rhea" id="RHEA:23708"/>
        <dbReference type="Rhea" id="RHEA-COMP:9602"/>
        <dbReference type="Rhea" id="RHEA-COMP:9603"/>
        <dbReference type="ChEBI" id="CHEBI:15378"/>
        <dbReference type="ChEBI" id="CHEBI:58405"/>
        <dbReference type="ChEBI" id="CHEBI:60033"/>
        <dbReference type="ChEBI" id="CHEBI:78435"/>
        <dbReference type="EC" id="2.4.99.28"/>
    </reaction>
</comment>
<dbReference type="Pfam" id="PF01098">
    <property type="entry name" value="FTSW_RODA_SPOVE"/>
    <property type="match status" value="1"/>
</dbReference>
<feature type="transmembrane region" description="Helical" evidence="23">
    <location>
        <begin position="405"/>
        <end position="427"/>
    </location>
</feature>
<feature type="transmembrane region" description="Helical" evidence="23">
    <location>
        <begin position="339"/>
        <end position="357"/>
    </location>
</feature>
<feature type="transmembrane region" description="Helical" evidence="23">
    <location>
        <begin position="209"/>
        <end position="226"/>
    </location>
</feature>
<name>A0AA90NFI0_9ACTN</name>
<organism evidence="24 25">
    <name type="scientific">Tsukamurella strandjordii</name>
    <dbReference type="NCBI Taxonomy" id="147577"/>
    <lineage>
        <taxon>Bacteria</taxon>
        <taxon>Bacillati</taxon>
        <taxon>Actinomycetota</taxon>
        <taxon>Actinomycetes</taxon>
        <taxon>Mycobacteriales</taxon>
        <taxon>Tsukamurellaceae</taxon>
        <taxon>Tsukamurella</taxon>
    </lineage>
</organism>
<keyword evidence="9" id="KW-0573">Peptidoglycan synthesis</keyword>
<comment type="subcellular location">
    <subcellularLocation>
        <location evidence="1">Cell membrane</location>
        <topology evidence="1">Multi-pass membrane protein</topology>
    </subcellularLocation>
</comment>
<evidence type="ECO:0000256" key="21">
    <source>
        <dbReference type="ARBA" id="ARBA00049966"/>
    </source>
</evidence>
<comment type="caution">
    <text evidence="24">The sequence shown here is derived from an EMBL/GenBank/DDBJ whole genome shotgun (WGS) entry which is preliminary data.</text>
</comment>
<feature type="compositionally biased region" description="Basic and acidic residues" evidence="22">
    <location>
        <begin position="510"/>
        <end position="524"/>
    </location>
</feature>
<keyword evidence="5" id="KW-0328">Glycosyltransferase</keyword>
<accession>A0AA90NFI0</accession>
<evidence type="ECO:0000256" key="17">
    <source>
        <dbReference type="ARBA" id="ARBA00041185"/>
    </source>
</evidence>
<dbReference type="InterPro" id="IPR001182">
    <property type="entry name" value="FtsW/RodA"/>
</dbReference>
<evidence type="ECO:0000256" key="12">
    <source>
        <dbReference type="ARBA" id="ARBA00023306"/>
    </source>
</evidence>
<feature type="compositionally biased region" description="Basic and acidic residues" evidence="22">
    <location>
        <begin position="532"/>
        <end position="542"/>
    </location>
</feature>
<evidence type="ECO:0000256" key="11">
    <source>
        <dbReference type="ARBA" id="ARBA00023136"/>
    </source>
</evidence>
<feature type="transmembrane region" description="Helical" evidence="23">
    <location>
        <begin position="254"/>
        <end position="274"/>
    </location>
</feature>
<evidence type="ECO:0000256" key="6">
    <source>
        <dbReference type="ARBA" id="ARBA00022679"/>
    </source>
</evidence>
<evidence type="ECO:0000256" key="20">
    <source>
        <dbReference type="ARBA" id="ARBA00049902"/>
    </source>
</evidence>
<comment type="function">
    <text evidence="21">Peptidoglycan polymerase that is essential for cell division.</text>
</comment>